<dbReference type="PANTHER" id="PTHR13090">
    <property type="entry name" value="ARGININE-HYDROXYLASE NDUFAF5, MITOCHONDRIAL"/>
    <property type="match status" value="1"/>
</dbReference>
<keyword evidence="5" id="KW-1185">Reference proteome</keyword>
<accession>A0AAE6QA36</accession>
<dbReference type="InterPro" id="IPR013216">
    <property type="entry name" value="Methyltransf_11"/>
</dbReference>
<dbReference type="InterPro" id="IPR029063">
    <property type="entry name" value="SAM-dependent_MTases_sf"/>
</dbReference>
<evidence type="ECO:0000256" key="1">
    <source>
        <dbReference type="ARBA" id="ARBA00022603"/>
    </source>
</evidence>
<reference evidence="4 5" key="1">
    <citation type="submission" date="2018-10" db="EMBL/GenBank/DDBJ databases">
        <title>Propagation and draft genome sequences of three atypical Erhlichia ruminantium isolates.</title>
        <authorList>
            <person name="Liebenberg J."/>
            <person name="Steyn H."/>
            <person name="Josemans A."/>
            <person name="Zweygarth E."/>
        </authorList>
    </citation>
    <scope>NUCLEOTIDE SEQUENCE [LARGE SCALE GENOMIC DNA]</scope>
    <source>
        <strain evidence="4 5">Omatjenne</strain>
    </source>
</reference>
<protein>
    <submittedName>
        <fullName evidence="4">Methyltransferase domain-containing protein</fullName>
    </submittedName>
</protein>
<dbReference type="AlphaFoldDB" id="A0AAE6QA36"/>
<proteinExistence type="predicted"/>
<feature type="domain" description="Methyltransferase type 11" evidence="3">
    <location>
        <begin position="49"/>
        <end position="140"/>
    </location>
</feature>
<dbReference type="RefSeq" id="WP_158406522.1">
    <property type="nucleotide sequence ID" value="NZ_CP033454.1"/>
</dbReference>
<name>A0AAE6QA36_EHRRU</name>
<dbReference type="GO" id="GO:0008757">
    <property type="term" value="F:S-adenosylmethionine-dependent methyltransferase activity"/>
    <property type="evidence" value="ECO:0007669"/>
    <property type="project" value="InterPro"/>
</dbReference>
<sequence>MLIFDRSLVKLYRDKASFYNKADSFIFSEVTSIILDKLGLFSVNTGLILSIGCRTDYFSDSLLQRKLIFYKDQVVQCDISYHMLCSAQDNYRVVADDEQLPFCNETFDIVINNLCLHNVNNLFYNLLNIYNLMKDGGIFLASLFGHKTLYELKYSIIRAEMDIGIAPRIMPFINVQYIISLLQKSGYSNIVIDVNVIQLKYNDIYHLFKDLRKMGEGNVLYARNKHRLTKTVIKKIFEYYKKYFSVDEVSIPATFEIIILKANK</sequence>
<evidence type="ECO:0000313" key="4">
    <source>
        <dbReference type="EMBL" id="QGR03345.1"/>
    </source>
</evidence>
<dbReference type="Gene3D" id="3.40.50.150">
    <property type="entry name" value="Vaccinia Virus protein VP39"/>
    <property type="match status" value="1"/>
</dbReference>
<organism evidence="4 5">
    <name type="scientific">Ehrlichia ruminantium</name>
    <name type="common">heartwater rickettsia</name>
    <name type="synonym">Cowdria ruminantium</name>
    <dbReference type="NCBI Taxonomy" id="779"/>
    <lineage>
        <taxon>Bacteria</taxon>
        <taxon>Pseudomonadati</taxon>
        <taxon>Pseudomonadota</taxon>
        <taxon>Alphaproteobacteria</taxon>
        <taxon>Rickettsiales</taxon>
        <taxon>Anaplasmataceae</taxon>
        <taxon>Ehrlichia</taxon>
    </lineage>
</organism>
<keyword evidence="2" id="KW-0808">Transferase</keyword>
<dbReference type="GO" id="GO:0032259">
    <property type="term" value="P:methylation"/>
    <property type="evidence" value="ECO:0007669"/>
    <property type="project" value="UniProtKB-KW"/>
</dbReference>
<dbReference type="InterPro" id="IPR050602">
    <property type="entry name" value="Malonyl-ACP_OMT"/>
</dbReference>
<evidence type="ECO:0000259" key="3">
    <source>
        <dbReference type="Pfam" id="PF08241"/>
    </source>
</evidence>
<dbReference type="Pfam" id="PF08241">
    <property type="entry name" value="Methyltransf_11"/>
    <property type="match status" value="1"/>
</dbReference>
<dbReference type="EMBL" id="CP033455">
    <property type="protein sequence ID" value="QGR03345.1"/>
    <property type="molecule type" value="Genomic_DNA"/>
</dbReference>
<dbReference type="PANTHER" id="PTHR13090:SF1">
    <property type="entry name" value="ARGININE-HYDROXYLASE NDUFAF5, MITOCHONDRIAL"/>
    <property type="match status" value="1"/>
</dbReference>
<dbReference type="Proteomes" id="UP000422822">
    <property type="component" value="Chromosome"/>
</dbReference>
<gene>
    <name evidence="4" type="ORF">EDL80_01930</name>
</gene>
<keyword evidence="1 4" id="KW-0489">Methyltransferase</keyword>
<dbReference type="SUPFAM" id="SSF53335">
    <property type="entry name" value="S-adenosyl-L-methionine-dependent methyltransferases"/>
    <property type="match status" value="1"/>
</dbReference>
<evidence type="ECO:0000256" key="2">
    <source>
        <dbReference type="ARBA" id="ARBA00022679"/>
    </source>
</evidence>
<evidence type="ECO:0000313" key="5">
    <source>
        <dbReference type="Proteomes" id="UP000422822"/>
    </source>
</evidence>
<dbReference type="CDD" id="cd02440">
    <property type="entry name" value="AdoMet_MTases"/>
    <property type="match status" value="1"/>
</dbReference>